<dbReference type="EMBL" id="CAJHJT010000034">
    <property type="protein sequence ID" value="CAD7006455.1"/>
    <property type="molecule type" value="Genomic_DNA"/>
</dbReference>
<evidence type="ECO:0000313" key="2">
    <source>
        <dbReference type="Proteomes" id="UP000606786"/>
    </source>
</evidence>
<dbReference type="Proteomes" id="UP000606786">
    <property type="component" value="Unassembled WGS sequence"/>
</dbReference>
<sequence length="88" mass="9872">MLVIVEKPATTTFHSFDHFYRGHCGCSTHSPLMPPQLRGQSNNYTSNSNNNNRQLECPPVCCQQLCQLPHDDACHRNGGVAERAQFVD</sequence>
<reference evidence="1" key="1">
    <citation type="submission" date="2020-11" db="EMBL/GenBank/DDBJ databases">
        <authorList>
            <person name="Whitehead M."/>
        </authorList>
    </citation>
    <scope>NUCLEOTIDE SEQUENCE</scope>
    <source>
        <strain evidence="1">EGII</strain>
    </source>
</reference>
<dbReference type="AlphaFoldDB" id="A0A811V7M4"/>
<comment type="caution">
    <text evidence="1">The sequence shown here is derived from an EMBL/GenBank/DDBJ whole genome shotgun (WGS) entry which is preliminary data.</text>
</comment>
<proteinExistence type="predicted"/>
<keyword evidence="2" id="KW-1185">Reference proteome</keyword>
<evidence type="ECO:0000313" key="1">
    <source>
        <dbReference type="EMBL" id="CAD7006455.1"/>
    </source>
</evidence>
<protein>
    <submittedName>
        <fullName evidence="1">(Mediterranean fruit fly) hypothetical protein</fullName>
    </submittedName>
</protein>
<accession>A0A811V7M4</accession>
<gene>
    <name evidence="1" type="ORF">CCAP1982_LOCUS14773</name>
</gene>
<name>A0A811V7M4_CERCA</name>
<organism evidence="1 2">
    <name type="scientific">Ceratitis capitata</name>
    <name type="common">Mediterranean fruit fly</name>
    <name type="synonym">Tephritis capitata</name>
    <dbReference type="NCBI Taxonomy" id="7213"/>
    <lineage>
        <taxon>Eukaryota</taxon>
        <taxon>Metazoa</taxon>
        <taxon>Ecdysozoa</taxon>
        <taxon>Arthropoda</taxon>
        <taxon>Hexapoda</taxon>
        <taxon>Insecta</taxon>
        <taxon>Pterygota</taxon>
        <taxon>Neoptera</taxon>
        <taxon>Endopterygota</taxon>
        <taxon>Diptera</taxon>
        <taxon>Brachycera</taxon>
        <taxon>Muscomorpha</taxon>
        <taxon>Tephritoidea</taxon>
        <taxon>Tephritidae</taxon>
        <taxon>Ceratitis</taxon>
        <taxon>Ceratitis</taxon>
    </lineage>
</organism>